<accession>A0ABX9FYI6</accession>
<gene>
    <name evidence="1" type="ORF">DFQ50_10369</name>
</gene>
<evidence type="ECO:0008006" key="3">
    <source>
        <dbReference type="Google" id="ProtNLM"/>
    </source>
</evidence>
<proteinExistence type="predicted"/>
<evidence type="ECO:0000313" key="1">
    <source>
        <dbReference type="EMBL" id="RBP12467.1"/>
    </source>
</evidence>
<dbReference type="RefSeq" id="WP_113857619.1">
    <property type="nucleotide sequence ID" value="NZ_CBDDNA010000004.1"/>
</dbReference>
<name>A0ABX9FYI6_9ENTR</name>
<reference evidence="1 2" key="1">
    <citation type="submission" date="2018-06" db="EMBL/GenBank/DDBJ databases">
        <title>Genomic Encyclopedia of Type Strains, Phase IV (KMG-IV): sequencing the most valuable type-strain genomes for metagenomic binning, comparative biology and taxonomic classification.</title>
        <authorList>
            <person name="Goeker M."/>
        </authorList>
    </citation>
    <scope>NUCLEOTIDE SEQUENCE [LARGE SCALE GENOMIC DNA]</scope>
    <source>
        <strain evidence="1 2">DSM 27453</strain>
    </source>
</reference>
<keyword evidence="2" id="KW-1185">Reference proteome</keyword>
<dbReference type="Proteomes" id="UP000253201">
    <property type="component" value="Unassembled WGS sequence"/>
</dbReference>
<comment type="caution">
    <text evidence="1">The sequence shown here is derived from an EMBL/GenBank/DDBJ whole genome shotgun (WGS) entry which is preliminary data.</text>
</comment>
<protein>
    <recommendedName>
        <fullName evidence="3">Phage protein</fullName>
    </recommendedName>
</protein>
<dbReference type="EMBL" id="QNRL01000003">
    <property type="protein sequence ID" value="RBP12467.1"/>
    <property type="molecule type" value="Genomic_DNA"/>
</dbReference>
<organism evidence="1 2">
    <name type="scientific">Pseudocitrobacter faecalis</name>
    <dbReference type="NCBI Taxonomy" id="1398493"/>
    <lineage>
        <taxon>Bacteria</taxon>
        <taxon>Pseudomonadati</taxon>
        <taxon>Pseudomonadota</taxon>
        <taxon>Gammaproteobacteria</taxon>
        <taxon>Enterobacterales</taxon>
        <taxon>Enterobacteriaceae</taxon>
        <taxon>Pseudocitrobacter</taxon>
    </lineage>
</organism>
<sequence>MSHKLDDLDKWLNVETWYTGHHLDDERFYKAVYALLLANKDIDGEEIGNYIEARYTGKLADELLFEVSQRAVIRFEIIRDFCTANNITKA</sequence>
<evidence type="ECO:0000313" key="2">
    <source>
        <dbReference type="Proteomes" id="UP000253201"/>
    </source>
</evidence>